<evidence type="ECO:0000256" key="3">
    <source>
        <dbReference type="ARBA" id="ARBA00022989"/>
    </source>
</evidence>
<evidence type="ECO:0000313" key="9">
    <source>
        <dbReference type="Proteomes" id="UP000183031"/>
    </source>
</evidence>
<dbReference type="InterPro" id="IPR050393">
    <property type="entry name" value="MFP_Efflux_Pump"/>
</dbReference>
<evidence type="ECO:0000259" key="7">
    <source>
        <dbReference type="Pfam" id="PF25963"/>
    </source>
</evidence>
<evidence type="ECO:0000256" key="1">
    <source>
        <dbReference type="ARBA" id="ARBA00009477"/>
    </source>
</evidence>
<dbReference type="Gene3D" id="2.40.50.100">
    <property type="match status" value="1"/>
</dbReference>
<evidence type="ECO:0000256" key="5">
    <source>
        <dbReference type="SAM" id="Phobius"/>
    </source>
</evidence>
<dbReference type="SUPFAM" id="SSF111369">
    <property type="entry name" value="HlyD-like secretion proteins"/>
    <property type="match status" value="1"/>
</dbReference>
<dbReference type="EMBL" id="FMUT01000002">
    <property type="protein sequence ID" value="SCX76534.1"/>
    <property type="molecule type" value="Genomic_DNA"/>
</dbReference>
<proteinExistence type="inferred from homology"/>
<feature type="domain" description="p-hydroxybenzoic acid efflux pump subunit AaeA-like beta-barrel" evidence="7">
    <location>
        <begin position="186"/>
        <end position="283"/>
    </location>
</feature>
<dbReference type="Proteomes" id="UP000183031">
    <property type="component" value="Unassembled WGS sequence"/>
</dbReference>
<gene>
    <name evidence="8" type="ORF">SAMN02927935_00017</name>
</gene>
<dbReference type="InterPro" id="IPR058634">
    <property type="entry name" value="AaeA-lik-b-barrel"/>
</dbReference>
<keyword evidence="2 5" id="KW-0812">Transmembrane</keyword>
<dbReference type="InterPro" id="IPR058625">
    <property type="entry name" value="MdtA-like_BSH"/>
</dbReference>
<dbReference type="Gene3D" id="2.40.30.170">
    <property type="match status" value="1"/>
</dbReference>
<accession>A0A1G5AF96</accession>
<dbReference type="Pfam" id="PF25917">
    <property type="entry name" value="BSH_RND"/>
    <property type="match status" value="1"/>
</dbReference>
<feature type="domain" description="Multidrug resistance protein MdtA-like barrel-sandwich hybrid" evidence="6">
    <location>
        <begin position="45"/>
        <end position="182"/>
    </location>
</feature>
<comment type="caution">
    <text evidence="8">The sequence shown here is derived from an EMBL/GenBank/DDBJ whole genome shotgun (WGS) entry which is preliminary data.</text>
</comment>
<reference evidence="8 9" key="1">
    <citation type="submission" date="2016-10" db="EMBL/GenBank/DDBJ databases">
        <authorList>
            <person name="Varghese N."/>
            <person name="Submissions S."/>
        </authorList>
    </citation>
    <scope>NUCLEOTIDE SEQUENCE [LARGE SCALE GENOMIC DNA]</scope>
    <source>
        <strain evidence="8 9">CGMCC 1.6853</strain>
    </source>
</reference>
<dbReference type="PANTHER" id="PTHR30367:SF1">
    <property type="entry name" value="MULTIDRUG RESISTANCE PROTEIN MDTN"/>
    <property type="match status" value="1"/>
</dbReference>
<dbReference type="InterPro" id="IPR006143">
    <property type="entry name" value="RND_pump_MFP"/>
</dbReference>
<dbReference type="RefSeq" id="WP_050501257.1">
    <property type="nucleotide sequence ID" value="NZ_CBCSIN010000001.1"/>
</dbReference>
<dbReference type="Pfam" id="PF25963">
    <property type="entry name" value="Beta-barrel_AAEA"/>
    <property type="match status" value="1"/>
</dbReference>
<evidence type="ECO:0000256" key="4">
    <source>
        <dbReference type="ARBA" id="ARBA00023136"/>
    </source>
</evidence>
<organism evidence="8 9">
    <name type="scientific">Serratia nematodiphila</name>
    <dbReference type="NCBI Taxonomy" id="458197"/>
    <lineage>
        <taxon>Bacteria</taxon>
        <taxon>Pseudomonadati</taxon>
        <taxon>Pseudomonadota</taxon>
        <taxon>Gammaproteobacteria</taxon>
        <taxon>Enterobacterales</taxon>
        <taxon>Yersiniaceae</taxon>
        <taxon>Serratia</taxon>
    </lineage>
</organism>
<dbReference type="NCBIfam" id="TIGR01730">
    <property type="entry name" value="RND_mfp"/>
    <property type="match status" value="1"/>
</dbReference>
<comment type="similarity">
    <text evidence="1">Belongs to the membrane fusion protein (MFP) (TC 8.A.1) family.</text>
</comment>
<evidence type="ECO:0000313" key="8">
    <source>
        <dbReference type="EMBL" id="SCX76534.1"/>
    </source>
</evidence>
<name>A0A1G5AF96_9GAMM</name>
<dbReference type="PANTHER" id="PTHR30367">
    <property type="entry name" value="P-HYDROXYBENZOIC ACID EFFLUX PUMP SUBUNIT AAEA-RELATED"/>
    <property type="match status" value="1"/>
</dbReference>
<keyword evidence="9" id="KW-1185">Reference proteome</keyword>
<keyword evidence="3 5" id="KW-1133">Transmembrane helix</keyword>
<evidence type="ECO:0000256" key="2">
    <source>
        <dbReference type="ARBA" id="ARBA00022692"/>
    </source>
</evidence>
<keyword evidence="4 5" id="KW-0472">Membrane</keyword>
<sequence>MKTTRNIYLTLLIFVLGCISVYAVYSKQVYGLWTRDGRVRSDVIALSSEVNGYVESVYVHDNQPVKKGQLLFVVDEREYKIIAAESYHAMQSKKVEVSRLKNRYNRRKGLAGEVISQEDVENAALNYAMALANYSSAVEENRKAELALSKTRIYAPTDGYITNLLIHPGDYLNAGKNIVSIVKKDSFYVYAYFQEDQIQRIKPNQKAKIILLNKNNQYEGRVDSISRGIIDSSDKSSTGELHDINPTFEWVRLPMRIPVRIVIDPHEKGYEALISGMTCTVEIVEEQ</sequence>
<dbReference type="PROSITE" id="PS51257">
    <property type="entry name" value="PROKAR_LIPOPROTEIN"/>
    <property type="match status" value="1"/>
</dbReference>
<evidence type="ECO:0000259" key="6">
    <source>
        <dbReference type="Pfam" id="PF25917"/>
    </source>
</evidence>
<protein>
    <submittedName>
        <fullName evidence="8">RND family efflux transporter, MFP subunit</fullName>
    </submittedName>
</protein>
<feature type="transmembrane region" description="Helical" evidence="5">
    <location>
        <begin position="7"/>
        <end position="25"/>
    </location>
</feature>